<evidence type="ECO:0000313" key="1">
    <source>
        <dbReference type="EMBL" id="MCA9756692.1"/>
    </source>
</evidence>
<dbReference type="EMBL" id="JAGQHS010000063">
    <property type="protein sequence ID" value="MCA9756692.1"/>
    <property type="molecule type" value="Genomic_DNA"/>
</dbReference>
<proteinExistence type="predicted"/>
<reference evidence="1" key="2">
    <citation type="journal article" date="2021" name="Microbiome">
        <title>Successional dynamics and alternative stable states in a saline activated sludge microbial community over 9 years.</title>
        <authorList>
            <person name="Wang Y."/>
            <person name="Ye J."/>
            <person name="Ju F."/>
            <person name="Liu L."/>
            <person name="Boyd J.A."/>
            <person name="Deng Y."/>
            <person name="Parks D.H."/>
            <person name="Jiang X."/>
            <person name="Yin X."/>
            <person name="Woodcroft B.J."/>
            <person name="Tyson G.W."/>
            <person name="Hugenholtz P."/>
            <person name="Polz M.F."/>
            <person name="Zhang T."/>
        </authorList>
    </citation>
    <scope>NUCLEOTIDE SEQUENCE</scope>
    <source>
        <strain evidence="1">HKST-UBA02</strain>
    </source>
</reference>
<evidence type="ECO:0008006" key="3">
    <source>
        <dbReference type="Google" id="ProtNLM"/>
    </source>
</evidence>
<evidence type="ECO:0000313" key="2">
    <source>
        <dbReference type="Proteomes" id="UP000739538"/>
    </source>
</evidence>
<gene>
    <name evidence="1" type="ORF">KDA27_12885</name>
</gene>
<reference evidence="1" key="1">
    <citation type="submission" date="2020-04" db="EMBL/GenBank/DDBJ databases">
        <authorList>
            <person name="Zhang T."/>
        </authorList>
    </citation>
    <scope>NUCLEOTIDE SEQUENCE</scope>
    <source>
        <strain evidence="1">HKST-UBA02</strain>
    </source>
</reference>
<organism evidence="1 2">
    <name type="scientific">Eiseniibacteriota bacterium</name>
    <dbReference type="NCBI Taxonomy" id="2212470"/>
    <lineage>
        <taxon>Bacteria</taxon>
        <taxon>Candidatus Eiseniibacteriota</taxon>
    </lineage>
</organism>
<comment type="caution">
    <text evidence="1">The sequence shown here is derived from an EMBL/GenBank/DDBJ whole genome shotgun (WGS) entry which is preliminary data.</text>
</comment>
<dbReference type="Proteomes" id="UP000739538">
    <property type="component" value="Unassembled WGS sequence"/>
</dbReference>
<dbReference type="AlphaFoldDB" id="A0A956NCJ5"/>
<sequence>MLPGPIGNKAERYALPARVGQGDVDELVVWLVRTGGGLQLTLDFTDTAHIDFRAVRLLVDRVREVHMSLPPIRIVGLDPYCEQILRFALAGTEWDLSDAGMDEGMVGTSGGDVRSSAVPASSDEMGGTSWGSLLGSWTPCPN</sequence>
<protein>
    <recommendedName>
        <fullName evidence="3">STAS domain-containing protein</fullName>
    </recommendedName>
</protein>
<name>A0A956NCJ5_UNCEI</name>
<accession>A0A956NCJ5</accession>